<keyword evidence="9" id="KW-1185">Reference proteome</keyword>
<comment type="similarity">
    <text evidence="3">Belongs to the RNase PH family.</text>
</comment>
<dbReference type="EMBL" id="MCFI01000001">
    <property type="protein sequence ID" value="ORY87706.1"/>
    <property type="molecule type" value="Genomic_DNA"/>
</dbReference>
<evidence type="ECO:0000256" key="4">
    <source>
        <dbReference type="ARBA" id="ARBA00022490"/>
    </source>
</evidence>
<dbReference type="GO" id="GO:0071035">
    <property type="term" value="P:nuclear polyadenylation-dependent rRNA catabolic process"/>
    <property type="evidence" value="ECO:0007669"/>
    <property type="project" value="TreeGrafter"/>
</dbReference>
<dbReference type="GO" id="GO:0034473">
    <property type="term" value="P:U1 snRNA 3'-end processing"/>
    <property type="evidence" value="ECO:0007669"/>
    <property type="project" value="TreeGrafter"/>
</dbReference>
<dbReference type="OMA" id="INKRWHW"/>
<dbReference type="RefSeq" id="XP_040728201.1">
    <property type="nucleotide sequence ID" value="XM_040870315.1"/>
</dbReference>
<evidence type="ECO:0000256" key="2">
    <source>
        <dbReference type="ARBA" id="ARBA00004604"/>
    </source>
</evidence>
<dbReference type="Pfam" id="PF01138">
    <property type="entry name" value="RNase_PH"/>
    <property type="match status" value="1"/>
</dbReference>
<dbReference type="GO" id="GO:0000177">
    <property type="term" value="C:cytoplasmic exosome (RNase complex)"/>
    <property type="evidence" value="ECO:0007669"/>
    <property type="project" value="TreeGrafter"/>
</dbReference>
<comment type="caution">
    <text evidence="8">The sequence shown here is derived from an EMBL/GenBank/DDBJ whole genome shotgun (WGS) entry which is preliminary data.</text>
</comment>
<sequence length="284" mass="30365">MEAIQSLSIPQLAYLVTSLSADQPQRPDGRSLTQFRRITYAKGSVLLTWASGATTILVGIKGEISQAIEQSGQGARKRHRGGSVAVSVDIVGERDDETLAIQLSKSLQDLVAPHNRSGSRGQSSGIDLRELNVTHEKAWHLSIDVQVLSHDGSNLTPACACAVRLALLDTRIPQTRLGAGVAGNIEGRDAVMTLEETETTQATAPSQAQLDFTVDDDYDNAVPLLSAANIPLILLAGVIGPHVLFDCDAAEEQVLRARYLVSVAFRKSKYGASSKSQPRLSSVD</sequence>
<dbReference type="GO" id="GO:0000176">
    <property type="term" value="C:nuclear exosome (RNase complex)"/>
    <property type="evidence" value="ECO:0007669"/>
    <property type="project" value="UniProtKB-ARBA"/>
</dbReference>
<dbReference type="SUPFAM" id="SSF54211">
    <property type="entry name" value="Ribosomal protein S5 domain 2-like"/>
    <property type="match status" value="1"/>
</dbReference>
<dbReference type="GO" id="GO:0005840">
    <property type="term" value="C:ribosome"/>
    <property type="evidence" value="ECO:0007669"/>
    <property type="project" value="UniProtKB-KW"/>
</dbReference>
<evidence type="ECO:0000256" key="3">
    <source>
        <dbReference type="ARBA" id="ARBA00006678"/>
    </source>
</evidence>
<evidence type="ECO:0000256" key="1">
    <source>
        <dbReference type="ARBA" id="ARBA00004496"/>
    </source>
</evidence>
<dbReference type="InterPro" id="IPR020568">
    <property type="entry name" value="Ribosomal_Su5_D2-typ_SF"/>
</dbReference>
<comment type="subcellular location">
    <subcellularLocation>
        <location evidence="1">Cytoplasm</location>
    </subcellularLocation>
    <subcellularLocation>
        <location evidence="2">Nucleus</location>
        <location evidence="2">Nucleolus</location>
    </subcellularLocation>
</comment>
<evidence type="ECO:0000256" key="5">
    <source>
        <dbReference type="ARBA" id="ARBA00022835"/>
    </source>
</evidence>
<dbReference type="GO" id="GO:0071028">
    <property type="term" value="P:nuclear mRNA surveillance"/>
    <property type="evidence" value="ECO:0007669"/>
    <property type="project" value="TreeGrafter"/>
</dbReference>
<name>A0A1Y2FWZ9_PROLT</name>
<dbReference type="AlphaFoldDB" id="A0A1Y2FWZ9"/>
<dbReference type="OrthoDB" id="272245at2759"/>
<evidence type="ECO:0000256" key="6">
    <source>
        <dbReference type="ARBA" id="ARBA00042523"/>
    </source>
</evidence>
<dbReference type="InterPro" id="IPR050590">
    <property type="entry name" value="Exosome_comp_Rrp42_subfam"/>
</dbReference>
<dbReference type="InterPro" id="IPR027408">
    <property type="entry name" value="PNPase/RNase_PH_dom_sf"/>
</dbReference>
<accession>A0A1Y2FWZ9</accession>
<keyword evidence="8" id="KW-0689">Ribosomal protein</keyword>
<gene>
    <name evidence="8" type="ORF">BCR37DRAFT_385007</name>
</gene>
<dbReference type="Gene3D" id="3.30.230.70">
    <property type="entry name" value="GHMP Kinase, N-terminal domain"/>
    <property type="match status" value="1"/>
</dbReference>
<proteinExistence type="inferred from homology"/>
<dbReference type="GO" id="GO:0035925">
    <property type="term" value="F:mRNA 3'-UTR AU-rich region binding"/>
    <property type="evidence" value="ECO:0007669"/>
    <property type="project" value="TreeGrafter"/>
</dbReference>
<evidence type="ECO:0000313" key="8">
    <source>
        <dbReference type="EMBL" id="ORY87706.1"/>
    </source>
</evidence>
<dbReference type="GO" id="GO:0071038">
    <property type="term" value="P:TRAMP-dependent tRNA surveillance pathway"/>
    <property type="evidence" value="ECO:0007669"/>
    <property type="project" value="TreeGrafter"/>
</dbReference>
<dbReference type="GO" id="GO:0005730">
    <property type="term" value="C:nucleolus"/>
    <property type="evidence" value="ECO:0007669"/>
    <property type="project" value="UniProtKB-SubCell"/>
</dbReference>
<dbReference type="GO" id="GO:0034475">
    <property type="term" value="P:U4 snRNA 3'-end processing"/>
    <property type="evidence" value="ECO:0007669"/>
    <property type="project" value="TreeGrafter"/>
</dbReference>
<dbReference type="PANTHER" id="PTHR11097:SF8">
    <property type="entry name" value="EXOSOME COMPLEX COMPONENT RRP42"/>
    <property type="match status" value="1"/>
</dbReference>
<protein>
    <recommendedName>
        <fullName evidence="6">Ribosomal RNA-processing protein 42</fullName>
    </recommendedName>
</protein>
<evidence type="ECO:0000259" key="7">
    <source>
        <dbReference type="Pfam" id="PF01138"/>
    </source>
</evidence>
<dbReference type="STRING" id="56484.A0A1Y2FWZ9"/>
<dbReference type="GO" id="GO:0000467">
    <property type="term" value="P:exonucleolytic trimming to generate mature 3'-end of 5.8S rRNA from tricistronic rRNA transcript (SSU-rRNA, 5.8S rRNA, LSU-rRNA)"/>
    <property type="evidence" value="ECO:0007669"/>
    <property type="project" value="TreeGrafter"/>
</dbReference>
<evidence type="ECO:0000313" key="9">
    <source>
        <dbReference type="Proteomes" id="UP000193685"/>
    </source>
</evidence>
<feature type="domain" description="Exoribonuclease phosphorolytic" evidence="7">
    <location>
        <begin position="38"/>
        <end position="173"/>
    </location>
</feature>
<dbReference type="GeneID" id="63786914"/>
<reference evidence="8 9" key="1">
    <citation type="submission" date="2016-07" db="EMBL/GenBank/DDBJ databases">
        <title>Pervasive Adenine N6-methylation of Active Genes in Fungi.</title>
        <authorList>
            <consortium name="DOE Joint Genome Institute"/>
            <person name="Mondo S.J."/>
            <person name="Dannebaum R.O."/>
            <person name="Kuo R.C."/>
            <person name="Labutti K."/>
            <person name="Haridas S."/>
            <person name="Kuo A."/>
            <person name="Salamov A."/>
            <person name="Ahrendt S.R."/>
            <person name="Lipzen A."/>
            <person name="Sullivan W."/>
            <person name="Andreopoulos W.B."/>
            <person name="Clum A."/>
            <person name="Lindquist E."/>
            <person name="Daum C."/>
            <person name="Ramamoorthy G.K."/>
            <person name="Gryganskyi A."/>
            <person name="Culley D."/>
            <person name="Magnuson J.K."/>
            <person name="James T.Y."/>
            <person name="O'Malley M.A."/>
            <person name="Stajich J.E."/>
            <person name="Spatafora J.W."/>
            <person name="Visel A."/>
            <person name="Grigoriev I.V."/>
        </authorList>
    </citation>
    <scope>NUCLEOTIDE SEQUENCE [LARGE SCALE GENOMIC DNA]</scope>
    <source>
        <strain evidence="8 9">12-1054</strain>
    </source>
</reference>
<dbReference type="PANTHER" id="PTHR11097">
    <property type="entry name" value="EXOSOME COMPLEX EXONUCLEASE RIBOSOMAL RNA PROCESSING PROTEIN"/>
    <property type="match status" value="1"/>
</dbReference>
<dbReference type="GO" id="GO:0034476">
    <property type="term" value="P:U5 snRNA 3'-end processing"/>
    <property type="evidence" value="ECO:0007669"/>
    <property type="project" value="TreeGrafter"/>
</dbReference>
<dbReference type="GO" id="GO:0016075">
    <property type="term" value="P:rRNA catabolic process"/>
    <property type="evidence" value="ECO:0007669"/>
    <property type="project" value="TreeGrafter"/>
</dbReference>
<keyword evidence="5" id="KW-0271">Exosome</keyword>
<dbReference type="InterPro" id="IPR001247">
    <property type="entry name" value="ExoRNase_PH_dom1"/>
</dbReference>
<keyword evidence="4" id="KW-0963">Cytoplasm</keyword>
<organism evidence="8 9">
    <name type="scientific">Protomyces lactucae-debilis</name>
    <dbReference type="NCBI Taxonomy" id="2754530"/>
    <lineage>
        <taxon>Eukaryota</taxon>
        <taxon>Fungi</taxon>
        <taxon>Dikarya</taxon>
        <taxon>Ascomycota</taxon>
        <taxon>Taphrinomycotina</taxon>
        <taxon>Taphrinomycetes</taxon>
        <taxon>Taphrinales</taxon>
        <taxon>Protomycetaceae</taxon>
        <taxon>Protomyces</taxon>
    </lineage>
</organism>
<dbReference type="Proteomes" id="UP000193685">
    <property type="component" value="Unassembled WGS sequence"/>
</dbReference>
<keyword evidence="8" id="KW-0687">Ribonucleoprotein</keyword>